<proteinExistence type="predicted"/>
<protein>
    <recommendedName>
        <fullName evidence="2">Integrase catalytic domain-containing protein</fullName>
    </recommendedName>
</protein>
<feature type="compositionally biased region" description="Basic residues" evidence="1">
    <location>
        <begin position="334"/>
        <end position="344"/>
    </location>
</feature>
<dbReference type="PANTHER" id="PTHR37984:SF5">
    <property type="entry name" value="PROTEIN NYNRIN-LIKE"/>
    <property type="match status" value="1"/>
</dbReference>
<organism evidence="3 4">
    <name type="scientific">Tenebrio molitor</name>
    <name type="common">Yellow mealworm beetle</name>
    <dbReference type="NCBI Taxonomy" id="7067"/>
    <lineage>
        <taxon>Eukaryota</taxon>
        <taxon>Metazoa</taxon>
        <taxon>Ecdysozoa</taxon>
        <taxon>Arthropoda</taxon>
        <taxon>Hexapoda</taxon>
        <taxon>Insecta</taxon>
        <taxon>Pterygota</taxon>
        <taxon>Neoptera</taxon>
        <taxon>Endopterygota</taxon>
        <taxon>Coleoptera</taxon>
        <taxon>Polyphaga</taxon>
        <taxon>Cucujiformia</taxon>
        <taxon>Tenebrionidae</taxon>
        <taxon>Tenebrio</taxon>
    </lineage>
</organism>
<dbReference type="EMBL" id="JABDTM020025791">
    <property type="protein sequence ID" value="KAH0812794.1"/>
    <property type="molecule type" value="Genomic_DNA"/>
</dbReference>
<dbReference type="Proteomes" id="UP000719412">
    <property type="component" value="Unassembled WGS sequence"/>
</dbReference>
<feature type="compositionally biased region" description="Low complexity" evidence="1">
    <location>
        <begin position="411"/>
        <end position="420"/>
    </location>
</feature>
<dbReference type="GO" id="GO:0015074">
    <property type="term" value="P:DNA integration"/>
    <property type="evidence" value="ECO:0007669"/>
    <property type="project" value="InterPro"/>
</dbReference>
<evidence type="ECO:0000256" key="1">
    <source>
        <dbReference type="SAM" id="MobiDB-lite"/>
    </source>
</evidence>
<dbReference type="InterPro" id="IPR036397">
    <property type="entry name" value="RNaseH_sf"/>
</dbReference>
<dbReference type="InterPro" id="IPR050951">
    <property type="entry name" value="Retrovirus_Pol_polyprotein"/>
</dbReference>
<feature type="region of interest" description="Disordered" evidence="1">
    <location>
        <begin position="334"/>
        <end position="458"/>
    </location>
</feature>
<comment type="caution">
    <text evidence="3">The sequence shown here is derived from an EMBL/GenBank/DDBJ whole genome shotgun (WGS) entry which is preliminary data.</text>
</comment>
<evidence type="ECO:0000313" key="4">
    <source>
        <dbReference type="Proteomes" id="UP000719412"/>
    </source>
</evidence>
<dbReference type="SUPFAM" id="SSF53098">
    <property type="entry name" value="Ribonuclease H-like"/>
    <property type="match status" value="1"/>
</dbReference>
<evidence type="ECO:0000259" key="2">
    <source>
        <dbReference type="PROSITE" id="PS50994"/>
    </source>
</evidence>
<reference evidence="3" key="2">
    <citation type="submission" date="2021-08" db="EMBL/GenBank/DDBJ databases">
        <authorList>
            <person name="Eriksson T."/>
        </authorList>
    </citation>
    <scope>NUCLEOTIDE SEQUENCE</scope>
    <source>
        <strain evidence="3">Stoneville</strain>
        <tissue evidence="3">Whole head</tissue>
    </source>
</reference>
<feature type="compositionally biased region" description="Basic and acidic residues" evidence="1">
    <location>
        <begin position="351"/>
        <end position="364"/>
    </location>
</feature>
<dbReference type="AlphaFoldDB" id="A0A8J6HDQ2"/>
<dbReference type="InterPro" id="IPR012337">
    <property type="entry name" value="RNaseH-like_sf"/>
</dbReference>
<dbReference type="Gene3D" id="3.30.420.10">
    <property type="entry name" value="Ribonuclease H-like superfamily/Ribonuclease H"/>
    <property type="match status" value="1"/>
</dbReference>
<feature type="domain" description="Integrase catalytic" evidence="2">
    <location>
        <begin position="144"/>
        <end position="214"/>
    </location>
</feature>
<gene>
    <name evidence="3" type="ORF">GEV33_009997</name>
</gene>
<feature type="compositionally biased region" description="Polar residues" evidence="1">
    <location>
        <begin position="285"/>
        <end position="296"/>
    </location>
</feature>
<name>A0A8J6HDQ2_TENMO</name>
<dbReference type="PROSITE" id="PS50994">
    <property type="entry name" value="INTEGRASE"/>
    <property type="match status" value="1"/>
</dbReference>
<reference evidence="3" key="1">
    <citation type="journal article" date="2020" name="J Insects Food Feed">
        <title>The yellow mealworm (Tenebrio molitor) genome: a resource for the emerging insects as food and feed industry.</title>
        <authorList>
            <person name="Eriksson T."/>
            <person name="Andere A."/>
            <person name="Kelstrup H."/>
            <person name="Emery V."/>
            <person name="Picard C."/>
        </authorList>
    </citation>
    <scope>NUCLEOTIDE SEQUENCE</scope>
    <source>
        <strain evidence="3">Stoneville</strain>
        <tissue evidence="3">Whole head</tissue>
    </source>
</reference>
<dbReference type="PANTHER" id="PTHR37984">
    <property type="entry name" value="PROTEIN CBG26694"/>
    <property type="match status" value="1"/>
</dbReference>
<sequence length="764" mass="86297">MEFNFRVEHCPENELPDVLSRQPEDAEMPDDAIAIDVPTLLDEEKAAQLADSDFPEVLERWRRIREEGPREPGERSFAAVYEVVDGHLVKRDGQKTLLLRGDPAFDPRPIHLANGQPRRPGLREVCATTKRGPIQPGAPHHAYNPERPWQTIAVDYMGPYESTAEGNKYILVVTDLFTRWVEAFPVKGATTKTTVRLLENEVFCRWQPHGAPESRRSCVSPTRYSRANPGTVIYRRDCSTSAAAETPPLDNHPVTCCCGMIYGCRVSGKWTRAPLKRSPSKGRKTQSINNEGTVGATSAPALPFQSFSQTISCWTGSRHRRRPREMILRRARRLRDKRAHHHLRTASAGHEGQKDTTDQNEHETPIIVGTMDAHAQEPTPPQDVLREHRRRRRRQQIERQGVHAKRSREGLSPLPQPLLLAAEISPSEEDKESTGQEEIGPSTGAGVTGSERNRPIGIKYTLKDRPVLRRPIRCQHRVEREGPIQFRALGYDQKLASDSTGLSGGFSGQRAWVSTSTNVVSHTVSSALKLLGEELNKPAYLTTAWFLDQVERWFYIMTSRHPSCALRVSKMNEVVYNDTITFLKDFMELFRNMAIGYKKLWKPSQTGVLISTQSMLNVQANLLENKSYKFILTSRFSQNSLENLFSSLRAKQIVPNAVQVKNNLKLICVSQYIKNTSTSSYEEDDRQFLAGFLDIITDYKVEYDQVQLPAEVPEVTVNLRFSELNSLYNIAGYLLRSVKNTTKTCSQCVNSAGSTTLIYTQLLA</sequence>
<accession>A0A8J6HDQ2</accession>
<dbReference type="InterPro" id="IPR001584">
    <property type="entry name" value="Integrase_cat-core"/>
</dbReference>
<evidence type="ECO:0000313" key="3">
    <source>
        <dbReference type="EMBL" id="KAH0812794.1"/>
    </source>
</evidence>
<keyword evidence="4" id="KW-1185">Reference proteome</keyword>
<dbReference type="GO" id="GO:0003676">
    <property type="term" value="F:nucleic acid binding"/>
    <property type="evidence" value="ECO:0007669"/>
    <property type="project" value="InterPro"/>
</dbReference>
<feature type="region of interest" description="Disordered" evidence="1">
    <location>
        <begin position="273"/>
        <end position="299"/>
    </location>
</feature>
<feature type="compositionally biased region" description="Basic residues" evidence="1">
    <location>
        <begin position="274"/>
        <end position="284"/>
    </location>
</feature>